<proteinExistence type="predicted"/>
<keyword evidence="1 3" id="KW-0732">Signal</keyword>
<name>A0A556CH63_BREAU</name>
<feature type="domain" description="Calcineurin-like phosphoesterase" evidence="4">
    <location>
        <begin position="157"/>
        <end position="351"/>
    </location>
</feature>
<dbReference type="InterPro" id="IPR004843">
    <property type="entry name" value="Calcineurin-like_PHP"/>
</dbReference>
<dbReference type="InterPro" id="IPR008963">
    <property type="entry name" value="Purple_acid_Pase-like_N"/>
</dbReference>
<protein>
    <submittedName>
        <fullName evidence="6">Metallophosphoesterase family protein</fullName>
    </submittedName>
</protein>
<dbReference type="PANTHER" id="PTHR22953:SF153">
    <property type="entry name" value="PURPLE ACID PHOSPHATASE"/>
    <property type="match status" value="1"/>
</dbReference>
<dbReference type="InterPro" id="IPR015914">
    <property type="entry name" value="PAPs_N"/>
</dbReference>
<keyword evidence="7" id="KW-1185">Reference proteome</keyword>
<dbReference type="Proteomes" id="UP000316406">
    <property type="component" value="Unassembled WGS sequence"/>
</dbReference>
<accession>A0A556CH63</accession>
<dbReference type="GO" id="GO:0046872">
    <property type="term" value="F:metal ion binding"/>
    <property type="evidence" value="ECO:0007669"/>
    <property type="project" value="InterPro"/>
</dbReference>
<feature type="chain" id="PRO_5022191818" evidence="3">
    <location>
        <begin position="33"/>
        <end position="469"/>
    </location>
</feature>
<reference evidence="6 7" key="1">
    <citation type="submission" date="2019-07" db="EMBL/GenBank/DDBJ databases">
        <title>Draft genome sequence of Brevibacterium aurantiacum XU54 isolated from Xinjiang China.</title>
        <authorList>
            <person name="Xu X."/>
        </authorList>
    </citation>
    <scope>NUCLEOTIDE SEQUENCE [LARGE SCALE GENOMIC DNA]</scope>
    <source>
        <strain evidence="6 7">XU54</strain>
    </source>
</reference>
<dbReference type="EMBL" id="VLTK01000004">
    <property type="protein sequence ID" value="TSI16780.1"/>
    <property type="molecule type" value="Genomic_DNA"/>
</dbReference>
<gene>
    <name evidence="6" type="ORF">FO013_08050</name>
</gene>
<organism evidence="6 7">
    <name type="scientific">Brevibacterium aurantiacum</name>
    <dbReference type="NCBI Taxonomy" id="273384"/>
    <lineage>
        <taxon>Bacteria</taxon>
        <taxon>Bacillati</taxon>
        <taxon>Actinomycetota</taxon>
        <taxon>Actinomycetes</taxon>
        <taxon>Micrococcales</taxon>
        <taxon>Brevibacteriaceae</taxon>
        <taxon>Brevibacterium</taxon>
    </lineage>
</organism>
<dbReference type="PANTHER" id="PTHR22953">
    <property type="entry name" value="ACID PHOSPHATASE RELATED"/>
    <property type="match status" value="1"/>
</dbReference>
<dbReference type="RefSeq" id="WP_143922035.1">
    <property type="nucleotide sequence ID" value="NZ_VLTK01000004.1"/>
</dbReference>
<dbReference type="OrthoDB" id="9804511at2"/>
<dbReference type="InterPro" id="IPR039331">
    <property type="entry name" value="PAPs-like"/>
</dbReference>
<dbReference type="GO" id="GO:0003993">
    <property type="term" value="F:acid phosphatase activity"/>
    <property type="evidence" value="ECO:0007669"/>
    <property type="project" value="InterPro"/>
</dbReference>
<feature type="region of interest" description="Disordered" evidence="2">
    <location>
        <begin position="429"/>
        <end position="469"/>
    </location>
</feature>
<dbReference type="Pfam" id="PF00149">
    <property type="entry name" value="Metallophos"/>
    <property type="match status" value="1"/>
</dbReference>
<evidence type="ECO:0000256" key="2">
    <source>
        <dbReference type="SAM" id="MobiDB-lite"/>
    </source>
</evidence>
<evidence type="ECO:0000256" key="3">
    <source>
        <dbReference type="SAM" id="SignalP"/>
    </source>
</evidence>
<feature type="signal peptide" evidence="3">
    <location>
        <begin position="1"/>
        <end position="32"/>
    </location>
</feature>
<comment type="caution">
    <text evidence="6">The sequence shown here is derived from an EMBL/GenBank/DDBJ whole genome shotgun (WGS) entry which is preliminary data.</text>
</comment>
<feature type="domain" description="Purple acid phosphatase N-terminal" evidence="5">
    <location>
        <begin position="57"/>
        <end position="148"/>
    </location>
</feature>
<dbReference type="Gene3D" id="2.60.40.380">
    <property type="entry name" value="Purple acid phosphatase-like, N-terminal"/>
    <property type="match status" value="1"/>
</dbReference>
<dbReference type="Gene3D" id="3.60.21.10">
    <property type="match status" value="1"/>
</dbReference>
<dbReference type="AlphaFoldDB" id="A0A556CH63"/>
<evidence type="ECO:0000313" key="7">
    <source>
        <dbReference type="Proteomes" id="UP000316406"/>
    </source>
</evidence>
<sequence length="469" mass="50682">MKAQHHLIRPLSFLSALALLAALVSAPIPAHAQNETLGSDPTAKSQERTSAITDPVLHIGADERTRNLSWMSESSGGGEVRWAKASELEGRDLPTDAKRAATTKSGLSTDLKRHYNHASMTGLEPDTEYVYQVGSEEDGFSSVARFATRTAGGDSEFLVFGDPQIGAGGGNPDDATGWNRTLTSALATAQGPQLIYSLGDQVNSAHDQGQYEEYLAPEATTTVPQATTIGNHDVASKSYEQHFNRPNVSQDHGEGGAITSGGDYWFIDSGVLFININSNSRDSDEHAEFIDEVVKEHGDDARWKVLGFHHSIYSTATHNSDPDVKKLRDAIPPVAARNDIDLVVSGHDHIYNRTFLMDSEGKKVEGSDAGFEQEKEEGQTMYLTLTSSSGSKFYDYVPGLEWEAKSVHNDTPAFTRVRVSDGALQATTYEVPAGGAQQPEAQTASEKIDDVEITRAGNDVPETDAGDLR</sequence>
<dbReference type="SUPFAM" id="SSF49363">
    <property type="entry name" value="Purple acid phosphatase, N-terminal domain"/>
    <property type="match status" value="1"/>
</dbReference>
<evidence type="ECO:0000313" key="6">
    <source>
        <dbReference type="EMBL" id="TSI16780.1"/>
    </source>
</evidence>
<evidence type="ECO:0000259" key="4">
    <source>
        <dbReference type="Pfam" id="PF00149"/>
    </source>
</evidence>
<evidence type="ECO:0000259" key="5">
    <source>
        <dbReference type="Pfam" id="PF16656"/>
    </source>
</evidence>
<evidence type="ECO:0000256" key="1">
    <source>
        <dbReference type="ARBA" id="ARBA00022729"/>
    </source>
</evidence>
<dbReference type="SUPFAM" id="SSF56300">
    <property type="entry name" value="Metallo-dependent phosphatases"/>
    <property type="match status" value="1"/>
</dbReference>
<dbReference type="Pfam" id="PF16656">
    <property type="entry name" value="Pur_ac_phosph_N"/>
    <property type="match status" value="1"/>
</dbReference>
<dbReference type="InterPro" id="IPR029052">
    <property type="entry name" value="Metallo-depent_PP-like"/>
</dbReference>